<comment type="caution">
    <text evidence="1">The sequence shown here is derived from an EMBL/GenBank/DDBJ whole genome shotgun (WGS) entry which is preliminary data.</text>
</comment>
<reference evidence="1 2" key="1">
    <citation type="submission" date="2020-09" db="EMBL/GenBank/DDBJ databases">
        <title>Photobacterium sp. CAU 1568 isolated from sand of Sido Beach.</title>
        <authorList>
            <person name="Kim W."/>
        </authorList>
    </citation>
    <scope>NUCLEOTIDE SEQUENCE [LARGE SCALE GENOMIC DNA]</scope>
    <source>
        <strain evidence="1 2">CAU 1568</strain>
    </source>
</reference>
<dbReference type="RefSeq" id="WP_192014384.1">
    <property type="nucleotide sequence ID" value="NZ_JACYTP010000001.1"/>
</dbReference>
<evidence type="ECO:0000313" key="1">
    <source>
        <dbReference type="EMBL" id="MBD8511598.1"/>
    </source>
</evidence>
<dbReference type="Proteomes" id="UP000649768">
    <property type="component" value="Unassembled WGS sequence"/>
</dbReference>
<dbReference type="EMBL" id="JACYTP010000001">
    <property type="protein sequence ID" value="MBD8511598.1"/>
    <property type="molecule type" value="Genomic_DNA"/>
</dbReference>
<sequence length="69" mass="8195">MQALTPNEVMAAIKPPERAYRKLRGQENWPYKCNLSFCYSACLMFKYLINQDDVGLIWPKLDLQRIRDE</sequence>
<keyword evidence="2" id="KW-1185">Reference proteome</keyword>
<accession>A0ABR9BHC0</accession>
<gene>
    <name evidence="1" type="ORF">IFO68_02620</name>
</gene>
<proteinExistence type="predicted"/>
<protein>
    <submittedName>
        <fullName evidence="1">Uncharacterized protein</fullName>
    </submittedName>
</protein>
<organism evidence="1 2">
    <name type="scientific">Photobacterium arenosum</name>
    <dbReference type="NCBI Taxonomy" id="2774143"/>
    <lineage>
        <taxon>Bacteria</taxon>
        <taxon>Pseudomonadati</taxon>
        <taxon>Pseudomonadota</taxon>
        <taxon>Gammaproteobacteria</taxon>
        <taxon>Vibrionales</taxon>
        <taxon>Vibrionaceae</taxon>
        <taxon>Photobacterium</taxon>
    </lineage>
</organism>
<name>A0ABR9BHC0_9GAMM</name>
<evidence type="ECO:0000313" key="2">
    <source>
        <dbReference type="Proteomes" id="UP000649768"/>
    </source>
</evidence>